<feature type="non-terminal residue" evidence="2">
    <location>
        <position position="1"/>
    </location>
</feature>
<accession>A0A820I432</accession>
<dbReference type="AlphaFoldDB" id="A0A820I432"/>
<evidence type="ECO:0000256" key="1">
    <source>
        <dbReference type="SAM" id="MobiDB-lite"/>
    </source>
</evidence>
<gene>
    <name evidence="2" type="ORF">OTI717_LOCUS42109</name>
</gene>
<dbReference type="EMBL" id="CAJOAX010047790">
    <property type="protein sequence ID" value="CAF4303153.1"/>
    <property type="molecule type" value="Genomic_DNA"/>
</dbReference>
<proteinExistence type="predicted"/>
<feature type="region of interest" description="Disordered" evidence="1">
    <location>
        <begin position="16"/>
        <end position="37"/>
    </location>
</feature>
<evidence type="ECO:0000313" key="2">
    <source>
        <dbReference type="EMBL" id="CAF4303153.1"/>
    </source>
</evidence>
<sequence length="71" mass="8250">DRLAPDQLSLLEARTERELAEHQNNRQSLETSEGEENVIASRMNDYEREESAVEVIETSNVSLNLRHICFY</sequence>
<name>A0A820I432_9BILA</name>
<reference evidence="2" key="1">
    <citation type="submission" date="2021-02" db="EMBL/GenBank/DDBJ databases">
        <authorList>
            <person name="Nowell W R."/>
        </authorList>
    </citation>
    <scope>NUCLEOTIDE SEQUENCE</scope>
</reference>
<evidence type="ECO:0000313" key="3">
    <source>
        <dbReference type="Proteomes" id="UP000663823"/>
    </source>
</evidence>
<protein>
    <submittedName>
        <fullName evidence="2">Uncharacterized protein</fullName>
    </submittedName>
</protein>
<dbReference type="Proteomes" id="UP000663823">
    <property type="component" value="Unassembled WGS sequence"/>
</dbReference>
<organism evidence="2 3">
    <name type="scientific">Rotaria sordida</name>
    <dbReference type="NCBI Taxonomy" id="392033"/>
    <lineage>
        <taxon>Eukaryota</taxon>
        <taxon>Metazoa</taxon>
        <taxon>Spiralia</taxon>
        <taxon>Gnathifera</taxon>
        <taxon>Rotifera</taxon>
        <taxon>Eurotatoria</taxon>
        <taxon>Bdelloidea</taxon>
        <taxon>Philodinida</taxon>
        <taxon>Philodinidae</taxon>
        <taxon>Rotaria</taxon>
    </lineage>
</organism>
<comment type="caution">
    <text evidence="2">The sequence shown here is derived from an EMBL/GenBank/DDBJ whole genome shotgun (WGS) entry which is preliminary data.</text>
</comment>